<evidence type="ECO:0000313" key="2">
    <source>
        <dbReference type="Proteomes" id="UP001447516"/>
    </source>
</evidence>
<sequence>MILIPFDRRDTTVCRVLPKIERLGVPVTRWDTGACPAGSRVTAAGSRATAGVAAGSR</sequence>
<keyword evidence="2" id="KW-1185">Reference proteome</keyword>
<comment type="caution">
    <text evidence="1">The sequence shown here is derived from an EMBL/GenBank/DDBJ whole genome shotgun (WGS) entry which is preliminary data.</text>
</comment>
<evidence type="ECO:0000313" key="1">
    <source>
        <dbReference type="EMBL" id="MEN3540886.1"/>
    </source>
</evidence>
<accession>A0ABV0B3E4</accession>
<dbReference type="RefSeq" id="WP_346230726.1">
    <property type="nucleotide sequence ID" value="NZ_JBDJAW010000063.1"/>
</dbReference>
<protein>
    <submittedName>
        <fullName evidence="1">Uncharacterized protein</fullName>
    </submittedName>
</protein>
<gene>
    <name evidence="1" type="ORF">AAH991_37635</name>
</gene>
<dbReference type="Proteomes" id="UP001447516">
    <property type="component" value="Unassembled WGS sequence"/>
</dbReference>
<reference evidence="1 2" key="1">
    <citation type="submission" date="2024-05" db="EMBL/GenBank/DDBJ databases">
        <title>Microbispora sp.ZYX-F-249.</title>
        <authorList>
            <person name="Xie H."/>
        </authorList>
    </citation>
    <scope>NUCLEOTIDE SEQUENCE [LARGE SCALE GENOMIC DNA]</scope>
    <source>
        <strain evidence="1 2">ZYX-F-249</strain>
    </source>
</reference>
<organism evidence="1 2">
    <name type="scientific">Microbispora maris</name>
    <dbReference type="NCBI Taxonomy" id="3144104"/>
    <lineage>
        <taxon>Bacteria</taxon>
        <taxon>Bacillati</taxon>
        <taxon>Actinomycetota</taxon>
        <taxon>Actinomycetes</taxon>
        <taxon>Streptosporangiales</taxon>
        <taxon>Streptosporangiaceae</taxon>
        <taxon>Microbispora</taxon>
    </lineage>
</organism>
<dbReference type="EMBL" id="JBDJAW010000063">
    <property type="protein sequence ID" value="MEN3540886.1"/>
    <property type="molecule type" value="Genomic_DNA"/>
</dbReference>
<proteinExistence type="predicted"/>
<name>A0ABV0B3E4_9ACTN</name>